<evidence type="ECO:0000313" key="1">
    <source>
        <dbReference type="EMBL" id="KAL0285930.1"/>
    </source>
</evidence>
<reference evidence="1" key="2">
    <citation type="journal article" date="2024" name="Plant">
        <title>Genomic evolution and insights into agronomic trait innovations of Sesamum species.</title>
        <authorList>
            <person name="Miao H."/>
            <person name="Wang L."/>
            <person name="Qu L."/>
            <person name="Liu H."/>
            <person name="Sun Y."/>
            <person name="Le M."/>
            <person name="Wang Q."/>
            <person name="Wei S."/>
            <person name="Zheng Y."/>
            <person name="Lin W."/>
            <person name="Duan Y."/>
            <person name="Cao H."/>
            <person name="Xiong S."/>
            <person name="Wang X."/>
            <person name="Wei L."/>
            <person name="Li C."/>
            <person name="Ma Q."/>
            <person name="Ju M."/>
            <person name="Zhao R."/>
            <person name="Li G."/>
            <person name="Mu C."/>
            <person name="Tian Q."/>
            <person name="Mei H."/>
            <person name="Zhang T."/>
            <person name="Gao T."/>
            <person name="Zhang H."/>
        </authorList>
    </citation>
    <scope>NUCLEOTIDE SEQUENCE</scope>
    <source>
        <strain evidence="1">G01</strain>
    </source>
</reference>
<comment type="caution">
    <text evidence="1">The sequence shown here is derived from an EMBL/GenBank/DDBJ whole genome shotgun (WGS) entry which is preliminary data.</text>
</comment>
<protein>
    <submittedName>
        <fullName evidence="1">Uncharacterized protein</fullName>
    </submittedName>
</protein>
<dbReference type="AlphaFoldDB" id="A0AAW2IV10"/>
<accession>A0AAW2IV10</accession>
<organism evidence="1">
    <name type="scientific">Sesamum angustifolium</name>
    <dbReference type="NCBI Taxonomy" id="2727405"/>
    <lineage>
        <taxon>Eukaryota</taxon>
        <taxon>Viridiplantae</taxon>
        <taxon>Streptophyta</taxon>
        <taxon>Embryophyta</taxon>
        <taxon>Tracheophyta</taxon>
        <taxon>Spermatophyta</taxon>
        <taxon>Magnoliopsida</taxon>
        <taxon>eudicotyledons</taxon>
        <taxon>Gunneridae</taxon>
        <taxon>Pentapetalae</taxon>
        <taxon>asterids</taxon>
        <taxon>lamiids</taxon>
        <taxon>Lamiales</taxon>
        <taxon>Pedaliaceae</taxon>
        <taxon>Sesamum</taxon>
    </lineage>
</organism>
<proteinExistence type="predicted"/>
<reference evidence="1" key="1">
    <citation type="submission" date="2020-06" db="EMBL/GenBank/DDBJ databases">
        <authorList>
            <person name="Li T."/>
            <person name="Hu X."/>
            <person name="Zhang T."/>
            <person name="Song X."/>
            <person name="Zhang H."/>
            <person name="Dai N."/>
            <person name="Sheng W."/>
            <person name="Hou X."/>
            <person name="Wei L."/>
        </authorList>
    </citation>
    <scope>NUCLEOTIDE SEQUENCE</scope>
    <source>
        <strain evidence="1">G01</strain>
        <tissue evidence="1">Leaf</tissue>
    </source>
</reference>
<name>A0AAW2IV10_9LAMI</name>
<dbReference type="EMBL" id="JACGWK010001564">
    <property type="protein sequence ID" value="KAL0285930.1"/>
    <property type="molecule type" value="Genomic_DNA"/>
</dbReference>
<sequence length="82" mass="9237">MSGGDGKLYHLECWVHTLEVTKRPAASDDASSRHPGTALIAIQPVRRQRRSSFSYRHFSSEREAWLKALDCSSYDAHEAGTF</sequence>
<gene>
    <name evidence="1" type="ORF">Sangu_2758200</name>
</gene>